<comment type="caution">
    <text evidence="3">The sequence shown here is derived from an EMBL/GenBank/DDBJ whole genome shotgun (WGS) entry which is preliminary data.</text>
</comment>
<feature type="region of interest" description="Disordered" evidence="1">
    <location>
        <begin position="285"/>
        <end position="311"/>
    </location>
</feature>
<proteinExistence type="predicted"/>
<dbReference type="Gene3D" id="3.40.50.200">
    <property type="entry name" value="Peptidase S8/S53 domain"/>
    <property type="match status" value="1"/>
</dbReference>
<keyword evidence="4" id="KW-1185">Reference proteome</keyword>
<dbReference type="SUPFAM" id="SSF52743">
    <property type="entry name" value="Subtilisin-like"/>
    <property type="match status" value="1"/>
</dbReference>
<dbReference type="CDD" id="cd04847">
    <property type="entry name" value="Peptidases_S8_Subtilisin_like_2"/>
    <property type="match status" value="1"/>
</dbReference>
<feature type="domain" description="Peptidase S8/S53" evidence="2">
    <location>
        <begin position="312"/>
        <end position="652"/>
    </location>
</feature>
<feature type="compositionally biased region" description="Basic and acidic residues" evidence="1">
    <location>
        <begin position="15"/>
        <end position="24"/>
    </location>
</feature>
<dbReference type="InterPro" id="IPR036852">
    <property type="entry name" value="Peptidase_S8/S53_dom_sf"/>
</dbReference>
<evidence type="ECO:0000256" key="1">
    <source>
        <dbReference type="SAM" id="MobiDB-lite"/>
    </source>
</evidence>
<feature type="region of interest" description="Disordered" evidence="1">
    <location>
        <begin position="12"/>
        <end position="37"/>
    </location>
</feature>
<dbReference type="InterPro" id="IPR000209">
    <property type="entry name" value="Peptidase_S8/S53_dom"/>
</dbReference>
<name>A0ABW0P0X0_9HYPH</name>
<evidence type="ECO:0000313" key="4">
    <source>
        <dbReference type="Proteomes" id="UP001596060"/>
    </source>
</evidence>
<accession>A0ABW0P0X0</accession>
<dbReference type="Proteomes" id="UP001596060">
    <property type="component" value="Unassembled WGS sequence"/>
</dbReference>
<reference evidence="4" key="1">
    <citation type="journal article" date="2019" name="Int. J. Syst. Evol. Microbiol.">
        <title>The Global Catalogue of Microorganisms (GCM) 10K type strain sequencing project: providing services to taxonomists for standard genome sequencing and annotation.</title>
        <authorList>
            <consortium name="The Broad Institute Genomics Platform"/>
            <consortium name="The Broad Institute Genome Sequencing Center for Infectious Disease"/>
            <person name="Wu L."/>
            <person name="Ma J."/>
        </authorList>
    </citation>
    <scope>NUCLEOTIDE SEQUENCE [LARGE SCALE GENOMIC DNA]</scope>
    <source>
        <strain evidence="4">CCUG 43117</strain>
    </source>
</reference>
<dbReference type="InterPro" id="IPR034074">
    <property type="entry name" value="Y4bN_pept_dom"/>
</dbReference>
<gene>
    <name evidence="3" type="ORF">ACFPN9_14160</name>
</gene>
<evidence type="ECO:0000313" key="3">
    <source>
        <dbReference type="EMBL" id="MFC5506401.1"/>
    </source>
</evidence>
<dbReference type="EMBL" id="JBHSLU010000041">
    <property type="protein sequence ID" value="MFC5506401.1"/>
    <property type="molecule type" value="Genomic_DNA"/>
</dbReference>
<protein>
    <submittedName>
        <fullName evidence="3">S8 family peptidase</fullName>
    </submittedName>
</protein>
<organism evidence="3 4">
    <name type="scientific">Bosea massiliensis</name>
    <dbReference type="NCBI Taxonomy" id="151419"/>
    <lineage>
        <taxon>Bacteria</taxon>
        <taxon>Pseudomonadati</taxon>
        <taxon>Pseudomonadota</taxon>
        <taxon>Alphaproteobacteria</taxon>
        <taxon>Hyphomicrobiales</taxon>
        <taxon>Boseaceae</taxon>
        <taxon>Bosea</taxon>
    </lineage>
</organism>
<dbReference type="Pfam" id="PF00082">
    <property type="entry name" value="Peptidase_S8"/>
    <property type="match status" value="1"/>
</dbReference>
<sequence>MATERPILTLTYSSETKRVKGTPDRRRRPSETPQAQAARFGERFQKISANLQSAQGNINIRRDADAIIPDRALVLELKYRQSDFLKEAERLGFEWLLEEEDPDFAQDDLDDEDDADGVADSPPLVVKEERRLYAIMPSAESLKLMLDLWSQYKNNSKAEYGYGAWWKIFGALNDIRPWGSADRIDEWTRRVLDQQLENDPTAEVRVEFNLWFRAEHATRVARESQFKLKVSEAGGQVLDIGMIAAIQYHAALVQLPAARVRELIELTGPLASADEIMMIRPQSFSQAVAPEKEPASGPSREPPSAPDPRDPIVALLDGFPVENHDLLRNRVDVFPIDVQPGEASPQRRFHGTQMASLILHGDLDLEDLPLDRRLMVVPVLASPMSSGLEHTPPNKLPVLMIERAVRALMEGLDDNGPIGSSVVVINHSIGDLNAPFEHSSTHWSRLLDYLAHEYNLLFIVSAGNIEDGVPVDGFASITEFRRASPAERAKAILKGLETAKDRRPLISPAQTFNGITVGAIHCDAAGAAAFTAAIDPFGPLRMTNLGSRLGFGVDGAVKPDIVLPGGRQAARPSVGPPFAVFAHEVESAGQRSAVPDTRGGRRNLTHRSTGTSNAAALATRNAVLIADALDDLASGPGATPWSDRETRAVVLKCLLAHGCAWGDVGDHLSGCFEPEESRYAERRYREMSRFLGYGEPDIGRVVSGTTHRATMLAEGVIRNGKRHEFEIPLPDALGGKVDVRSVTFTLAWSSPVRLAAKSSRAIRLQLTDELGRSNFWSGIARKGIIQPPHRLSGRGTLFHAKLSGKRAIPYAPDSSFRIGVQALAATSAFNQMKVPYALAVSFEVAPTIEADIYANIRQQIQNRLRVQPTPVRTR</sequence>
<dbReference type="RefSeq" id="WP_377817200.1">
    <property type="nucleotide sequence ID" value="NZ_JBHSLU010000041.1"/>
</dbReference>
<feature type="region of interest" description="Disordered" evidence="1">
    <location>
        <begin position="589"/>
        <end position="612"/>
    </location>
</feature>
<evidence type="ECO:0000259" key="2">
    <source>
        <dbReference type="Pfam" id="PF00082"/>
    </source>
</evidence>